<dbReference type="EMBL" id="QYUJ01000014">
    <property type="protein sequence ID" value="RJF73403.1"/>
    <property type="molecule type" value="Genomic_DNA"/>
</dbReference>
<sequence length="254" mass="29924">MTSFYIQFGQIYYEVRESQLFAAYKTARAEEAEAIDLAYMLSADLDVHEGTPSDYIQSEETTQVQALALYWRMQPAYWIENDSNIPDFQEFEHEWLQRLSRNLQNGFYKSSSIGFDPLVFFQDRFKKPELSIIPEFFKQKIRGREIDFLSVYKRGDRGFPSEVSAIIHVFMTLDWKAKAEEYDILSAHFRDLVLEVCAEKPPILENLDFNVAEWLGADPKPLFPEWETLHRNDWLPISLAVHLFQVEHNQAQYN</sequence>
<accession>A0A418VB97</accession>
<gene>
    <name evidence="1" type="ORF">D3875_19490</name>
</gene>
<protein>
    <submittedName>
        <fullName evidence="1">Uncharacterized protein</fullName>
    </submittedName>
</protein>
<dbReference type="Proteomes" id="UP000286287">
    <property type="component" value="Unassembled WGS sequence"/>
</dbReference>
<reference evidence="1 2" key="1">
    <citation type="submission" date="2018-09" db="EMBL/GenBank/DDBJ databases">
        <authorList>
            <person name="Zhu H."/>
        </authorList>
    </citation>
    <scope>NUCLEOTIDE SEQUENCE [LARGE SCALE GENOMIC DNA]</scope>
    <source>
        <strain evidence="1 2">K2S05-167</strain>
    </source>
</reference>
<dbReference type="OrthoDB" id="269804at2"/>
<dbReference type="RefSeq" id="WP_119766136.1">
    <property type="nucleotide sequence ID" value="NZ_QYUJ01000014.1"/>
</dbReference>
<keyword evidence="2" id="KW-1185">Reference proteome</keyword>
<proteinExistence type="predicted"/>
<evidence type="ECO:0000313" key="2">
    <source>
        <dbReference type="Proteomes" id="UP000286287"/>
    </source>
</evidence>
<evidence type="ECO:0000313" key="1">
    <source>
        <dbReference type="EMBL" id="RJF73403.1"/>
    </source>
</evidence>
<comment type="caution">
    <text evidence="1">The sequence shown here is derived from an EMBL/GenBank/DDBJ whole genome shotgun (WGS) entry which is preliminary data.</text>
</comment>
<organism evidence="1 2">
    <name type="scientific">Deinococcus cavernae</name>
    <dbReference type="NCBI Taxonomy" id="2320857"/>
    <lineage>
        <taxon>Bacteria</taxon>
        <taxon>Thermotogati</taxon>
        <taxon>Deinococcota</taxon>
        <taxon>Deinococci</taxon>
        <taxon>Deinococcales</taxon>
        <taxon>Deinococcaceae</taxon>
        <taxon>Deinococcus</taxon>
    </lineage>
</organism>
<dbReference type="AlphaFoldDB" id="A0A418VB97"/>
<name>A0A418VB97_9DEIO</name>